<proteinExistence type="predicted"/>
<dbReference type="OrthoDB" id="2366471at2759"/>
<dbReference type="EMBL" id="KZ084147">
    <property type="protein sequence ID" value="OSC97732.1"/>
    <property type="molecule type" value="Genomic_DNA"/>
</dbReference>
<keyword evidence="1" id="KW-1133">Transmembrane helix</keyword>
<evidence type="ECO:0000313" key="2">
    <source>
        <dbReference type="EMBL" id="OSC97732.1"/>
    </source>
</evidence>
<evidence type="ECO:0000313" key="3">
    <source>
        <dbReference type="Proteomes" id="UP000193067"/>
    </source>
</evidence>
<name>A0A1Y2IBB1_TRAC3</name>
<organism evidence="2 3">
    <name type="scientific">Trametes coccinea (strain BRFM310)</name>
    <name type="common">Pycnoporus coccineus</name>
    <dbReference type="NCBI Taxonomy" id="1353009"/>
    <lineage>
        <taxon>Eukaryota</taxon>
        <taxon>Fungi</taxon>
        <taxon>Dikarya</taxon>
        <taxon>Basidiomycota</taxon>
        <taxon>Agaricomycotina</taxon>
        <taxon>Agaricomycetes</taxon>
        <taxon>Polyporales</taxon>
        <taxon>Polyporaceae</taxon>
        <taxon>Trametes</taxon>
    </lineage>
</organism>
<feature type="transmembrane region" description="Helical" evidence="1">
    <location>
        <begin position="207"/>
        <end position="230"/>
    </location>
</feature>
<dbReference type="STRING" id="1353009.A0A1Y2IBB1"/>
<sequence length="470" mass="51361">MAPISRLIHLAVRGLDPQPTIQPPFQGSSFTLDSSGVAGFFGGDGAVQGMATVHLFEGRRWLGWYNSPGSYEIAKQYGQLANSRLWDGLFPGPNRDPAQLFGLDGQAGPPFLAAHSGSYIQRSGHLAYLMTRRVLNKPVETIVPSRRRPGVSDCTVVTIDLRGEGPPLEMIPPRRKSHLPWIALIPITASVAACVLCGLVADWWCCVSIAFGILASGVACFVIGSGQLTFRHPAPAKGAPPGDGVFLDDGSGGVIVLRGHECAVNALTRGRYYLNFDFENPPGSEGSGGEPRYARIGACSVLLTVQFLLQLLFIPQGTLFGQILFVATLAISWSYNAYLSALEKEEIQTEILLDVLGLRERADVQKFAFGTRTAMAVFACLALRSPRPKKLLDALLPNDTPVWKAWKESIVHRLLNDRGLRFGEADWKRPEFAPEDQALLRDLFIDAEDAYEGWYKAACRSEAASEYKEK</sequence>
<keyword evidence="1" id="KW-0472">Membrane</keyword>
<keyword evidence="3" id="KW-1185">Reference proteome</keyword>
<protein>
    <submittedName>
        <fullName evidence="2">Uncharacterized protein</fullName>
    </submittedName>
</protein>
<reference evidence="2 3" key="1">
    <citation type="journal article" date="2015" name="Biotechnol. Biofuels">
        <title>Enhanced degradation of softwood versus hardwood by the white-rot fungus Pycnoporus coccineus.</title>
        <authorList>
            <person name="Couturier M."/>
            <person name="Navarro D."/>
            <person name="Chevret D."/>
            <person name="Henrissat B."/>
            <person name="Piumi F."/>
            <person name="Ruiz-Duenas F.J."/>
            <person name="Martinez A.T."/>
            <person name="Grigoriev I.V."/>
            <person name="Riley R."/>
            <person name="Lipzen A."/>
            <person name="Berrin J.G."/>
            <person name="Master E.R."/>
            <person name="Rosso M.N."/>
        </authorList>
    </citation>
    <scope>NUCLEOTIDE SEQUENCE [LARGE SCALE GENOMIC DNA]</scope>
    <source>
        <strain evidence="2 3">BRFM310</strain>
    </source>
</reference>
<evidence type="ECO:0000256" key="1">
    <source>
        <dbReference type="SAM" id="Phobius"/>
    </source>
</evidence>
<accession>A0A1Y2IBB1</accession>
<keyword evidence="1" id="KW-0812">Transmembrane</keyword>
<dbReference type="Proteomes" id="UP000193067">
    <property type="component" value="Unassembled WGS sequence"/>
</dbReference>
<dbReference type="AlphaFoldDB" id="A0A1Y2IBB1"/>
<gene>
    <name evidence="2" type="ORF">PYCCODRAFT_1439965</name>
</gene>
<feature type="transmembrane region" description="Helical" evidence="1">
    <location>
        <begin position="319"/>
        <end position="338"/>
    </location>
</feature>
<feature type="transmembrane region" description="Helical" evidence="1">
    <location>
        <begin position="179"/>
        <end position="201"/>
    </location>
</feature>